<dbReference type="Pfam" id="PF07984">
    <property type="entry name" value="NTP_transf_7"/>
    <property type="match status" value="1"/>
</dbReference>
<evidence type="ECO:0000256" key="3">
    <source>
        <dbReference type="ARBA" id="ARBA00022679"/>
    </source>
</evidence>
<protein>
    <recommendedName>
        <fullName evidence="2">polynucleotide adenylyltransferase</fullName>
        <ecNumber evidence="2">2.7.7.19</ecNumber>
    </recommendedName>
</protein>
<feature type="region of interest" description="Disordered" evidence="5">
    <location>
        <begin position="109"/>
        <end position="242"/>
    </location>
</feature>
<dbReference type="STRING" id="7719.ENSCINP00000026866"/>
<evidence type="ECO:0000256" key="5">
    <source>
        <dbReference type="SAM" id="MobiDB-lite"/>
    </source>
</evidence>
<evidence type="ECO:0000256" key="2">
    <source>
        <dbReference type="ARBA" id="ARBA00012388"/>
    </source>
</evidence>
<reference evidence="7" key="1">
    <citation type="journal article" date="2002" name="Science">
        <title>The draft genome of Ciona intestinalis: insights into chordate and vertebrate origins.</title>
        <authorList>
            <person name="Dehal P."/>
            <person name="Satou Y."/>
            <person name="Campbell R.K."/>
            <person name="Chapman J."/>
            <person name="Degnan B."/>
            <person name="De Tomaso A."/>
            <person name="Davidson B."/>
            <person name="Di Gregorio A."/>
            <person name="Gelpke M."/>
            <person name="Goodstein D.M."/>
            <person name="Harafuji N."/>
            <person name="Hastings K.E."/>
            <person name="Ho I."/>
            <person name="Hotta K."/>
            <person name="Huang W."/>
            <person name="Kawashima T."/>
            <person name="Lemaire P."/>
            <person name="Martinez D."/>
            <person name="Meinertzhagen I.A."/>
            <person name="Necula S."/>
            <person name="Nonaka M."/>
            <person name="Putnam N."/>
            <person name="Rash S."/>
            <person name="Saiga H."/>
            <person name="Satake M."/>
            <person name="Terry A."/>
            <person name="Yamada L."/>
            <person name="Wang H.G."/>
            <person name="Awazu S."/>
            <person name="Azumi K."/>
            <person name="Boore J."/>
            <person name="Branno M."/>
            <person name="Chin-Bow S."/>
            <person name="DeSantis R."/>
            <person name="Doyle S."/>
            <person name="Francino P."/>
            <person name="Keys D.N."/>
            <person name="Haga S."/>
            <person name="Hayashi H."/>
            <person name="Hino K."/>
            <person name="Imai K.S."/>
            <person name="Inaba K."/>
            <person name="Kano S."/>
            <person name="Kobayashi K."/>
            <person name="Kobayashi M."/>
            <person name="Lee B.I."/>
            <person name="Makabe K.W."/>
            <person name="Manohar C."/>
            <person name="Matassi G."/>
            <person name="Medina M."/>
            <person name="Mochizuki Y."/>
            <person name="Mount S."/>
            <person name="Morishita T."/>
            <person name="Miura S."/>
            <person name="Nakayama A."/>
            <person name="Nishizaka S."/>
            <person name="Nomoto H."/>
            <person name="Ohta F."/>
            <person name="Oishi K."/>
            <person name="Rigoutsos I."/>
            <person name="Sano M."/>
            <person name="Sasaki A."/>
            <person name="Sasakura Y."/>
            <person name="Shoguchi E."/>
            <person name="Shin-i T."/>
            <person name="Spagnuolo A."/>
            <person name="Stainier D."/>
            <person name="Suzuki M.M."/>
            <person name="Tassy O."/>
            <person name="Takatori N."/>
            <person name="Tokuoka M."/>
            <person name="Yagi K."/>
            <person name="Yoshizaki F."/>
            <person name="Wada S."/>
            <person name="Zhang C."/>
            <person name="Hyatt P.D."/>
            <person name="Larimer F."/>
            <person name="Detter C."/>
            <person name="Doggett N."/>
            <person name="Glavina T."/>
            <person name="Hawkins T."/>
            <person name="Richardson P."/>
            <person name="Lucas S."/>
            <person name="Kohara Y."/>
            <person name="Levine M."/>
            <person name="Satoh N."/>
            <person name="Rokhsar D.S."/>
        </authorList>
    </citation>
    <scope>NUCLEOTIDE SEQUENCE [LARGE SCALE GENOMIC DNA]</scope>
</reference>
<accession>F6UV55</accession>
<dbReference type="Ensembl" id="ENSCINT00000027112.2">
    <property type="protein sequence ID" value="ENSCINP00000026866.2"/>
    <property type="gene ID" value="ENSCING00000014994.2"/>
</dbReference>
<reference evidence="6" key="3">
    <citation type="submission" date="2025-09" db="UniProtKB">
        <authorList>
            <consortium name="Ensembl"/>
        </authorList>
    </citation>
    <scope>IDENTIFICATION</scope>
</reference>
<sequence length="242" mass="26840">MDTSVTSRHQKVAKKVMNPSAKRYKLLDYRGVSRLAEVMEATVPIHGVGNFPTLQISPSELVQMVCERLESYGVKVQNVRLNGSAATHVLSQQTAPTYKDLDLIFTVETPSNELQNNSNSNNSTATEKRKSDEHQRRRKRQSSEATKTRPSSLPSTVRRRHLKPDDKYSEDLSLLEDSGYTSSGSSVSSAPVSPSASASFIQDSLESRTNFRSRTRSLESTSSSTSSLISSQPPKREEEQKS</sequence>
<dbReference type="GO" id="GO:1990817">
    <property type="term" value="F:poly(A) RNA polymerase activity"/>
    <property type="evidence" value="ECO:0007669"/>
    <property type="project" value="UniProtKB-EC"/>
</dbReference>
<feature type="compositionally biased region" description="Basic and acidic residues" evidence="5">
    <location>
        <begin position="126"/>
        <end position="135"/>
    </location>
</feature>
<dbReference type="EC" id="2.7.7.19" evidence="2"/>
<feature type="compositionally biased region" description="Polar residues" evidence="5">
    <location>
        <begin position="143"/>
        <end position="155"/>
    </location>
</feature>
<dbReference type="InParanoid" id="F6UV55"/>
<keyword evidence="3" id="KW-0808">Transferase</keyword>
<dbReference type="Proteomes" id="UP000008144">
    <property type="component" value="Unassembled WGS sequence"/>
</dbReference>
<proteinExistence type="inferred from homology"/>
<name>F6UV55_CIOIN</name>
<comment type="catalytic activity">
    <reaction evidence="4">
        <text>RNA(n) + ATP = RNA(n)-3'-adenine ribonucleotide + diphosphate</text>
        <dbReference type="Rhea" id="RHEA:11332"/>
        <dbReference type="Rhea" id="RHEA-COMP:14527"/>
        <dbReference type="Rhea" id="RHEA-COMP:17347"/>
        <dbReference type="ChEBI" id="CHEBI:30616"/>
        <dbReference type="ChEBI" id="CHEBI:33019"/>
        <dbReference type="ChEBI" id="CHEBI:140395"/>
        <dbReference type="ChEBI" id="CHEBI:173115"/>
        <dbReference type="EC" id="2.7.7.19"/>
    </reaction>
    <physiologicalReaction direction="left-to-right" evidence="4">
        <dbReference type="Rhea" id="RHEA:11333"/>
    </physiologicalReaction>
</comment>
<dbReference type="GeneTree" id="ENSGT00940000158856"/>
<evidence type="ECO:0000313" key="6">
    <source>
        <dbReference type="Ensembl" id="ENSCINP00000026866.2"/>
    </source>
</evidence>
<dbReference type="InterPro" id="IPR012937">
    <property type="entry name" value="TET5"/>
</dbReference>
<dbReference type="PANTHER" id="PTHR12974">
    <property type="entry name" value="PRION-LIKE- Q/N-RICH -DOMAIN-BEARING PROTEIN PROTEIN 44"/>
    <property type="match status" value="1"/>
</dbReference>
<feature type="compositionally biased region" description="Low complexity" evidence="5">
    <location>
        <begin position="218"/>
        <end position="231"/>
    </location>
</feature>
<evidence type="ECO:0000313" key="7">
    <source>
        <dbReference type="Proteomes" id="UP000008144"/>
    </source>
</evidence>
<evidence type="ECO:0000256" key="4">
    <source>
        <dbReference type="ARBA" id="ARBA00047933"/>
    </source>
</evidence>
<evidence type="ECO:0000256" key="1">
    <source>
        <dbReference type="ARBA" id="ARBA00007631"/>
    </source>
</evidence>
<dbReference type="AlphaFoldDB" id="F6UV55"/>
<dbReference type="HOGENOM" id="CLU_1149414_0_0_1"/>
<feature type="compositionally biased region" description="Polar residues" evidence="5">
    <location>
        <begin position="200"/>
        <end position="210"/>
    </location>
</feature>
<dbReference type="SMART" id="SM01153">
    <property type="entry name" value="DUF1693"/>
    <property type="match status" value="1"/>
</dbReference>
<feature type="compositionally biased region" description="Low complexity" evidence="5">
    <location>
        <begin position="182"/>
        <end position="199"/>
    </location>
</feature>
<reference evidence="6" key="2">
    <citation type="submission" date="2025-08" db="UniProtKB">
        <authorList>
            <consortium name="Ensembl"/>
        </authorList>
    </citation>
    <scope>IDENTIFICATION</scope>
</reference>
<dbReference type="PANTHER" id="PTHR12974:SF36">
    <property type="entry name" value="POLYNUCLEOTIDE ADENYLYLTRANSFERASE"/>
    <property type="match status" value="1"/>
</dbReference>
<organism evidence="6 7">
    <name type="scientific">Ciona intestinalis</name>
    <name type="common">Transparent sea squirt</name>
    <name type="synonym">Ascidia intestinalis</name>
    <dbReference type="NCBI Taxonomy" id="7719"/>
    <lineage>
        <taxon>Eukaryota</taxon>
        <taxon>Metazoa</taxon>
        <taxon>Chordata</taxon>
        <taxon>Tunicata</taxon>
        <taxon>Ascidiacea</taxon>
        <taxon>Phlebobranchia</taxon>
        <taxon>Cionidae</taxon>
        <taxon>Ciona</taxon>
    </lineage>
</organism>
<keyword evidence="7" id="KW-1185">Reference proteome</keyword>
<comment type="similarity">
    <text evidence="1">Belongs to the TENT family.</text>
</comment>